<proteinExistence type="predicted"/>
<keyword evidence="2" id="KW-1185">Reference proteome</keyword>
<sequence>MSMNLQKVKSLPAKTLEIKPIKLRKLLKQNGRVLAVSIPHILKNSSLPISGKGVQT</sequence>
<evidence type="ECO:0000313" key="3">
    <source>
        <dbReference type="WBParaSite" id="ACOC_0000409201-mRNA-1"/>
    </source>
</evidence>
<gene>
    <name evidence="1" type="ORF">ACOC_LOCUS4093</name>
</gene>
<accession>A0A0R3PIB5</accession>
<reference evidence="1 2" key="2">
    <citation type="submission" date="2018-11" db="EMBL/GenBank/DDBJ databases">
        <authorList>
            <consortium name="Pathogen Informatics"/>
        </authorList>
    </citation>
    <scope>NUCLEOTIDE SEQUENCE [LARGE SCALE GENOMIC DNA]</scope>
    <source>
        <strain evidence="1 2">Costa Rica</strain>
    </source>
</reference>
<reference evidence="3" key="1">
    <citation type="submission" date="2017-02" db="UniProtKB">
        <authorList>
            <consortium name="WormBaseParasite"/>
        </authorList>
    </citation>
    <scope>IDENTIFICATION</scope>
</reference>
<dbReference type="WBParaSite" id="ACOC_0000409201-mRNA-1">
    <property type="protein sequence ID" value="ACOC_0000409201-mRNA-1"/>
    <property type="gene ID" value="ACOC_0000409201"/>
</dbReference>
<evidence type="ECO:0000313" key="2">
    <source>
        <dbReference type="Proteomes" id="UP000267027"/>
    </source>
</evidence>
<organism evidence="3">
    <name type="scientific">Angiostrongylus costaricensis</name>
    <name type="common">Nematode worm</name>
    <dbReference type="NCBI Taxonomy" id="334426"/>
    <lineage>
        <taxon>Eukaryota</taxon>
        <taxon>Metazoa</taxon>
        <taxon>Ecdysozoa</taxon>
        <taxon>Nematoda</taxon>
        <taxon>Chromadorea</taxon>
        <taxon>Rhabditida</taxon>
        <taxon>Rhabditina</taxon>
        <taxon>Rhabditomorpha</taxon>
        <taxon>Strongyloidea</taxon>
        <taxon>Metastrongylidae</taxon>
        <taxon>Angiostrongylus</taxon>
    </lineage>
</organism>
<dbReference type="AlphaFoldDB" id="A0A0R3PIB5"/>
<dbReference type="EMBL" id="UYYA01002007">
    <property type="protein sequence ID" value="VDM55678.1"/>
    <property type="molecule type" value="Genomic_DNA"/>
</dbReference>
<dbReference type="Proteomes" id="UP000267027">
    <property type="component" value="Unassembled WGS sequence"/>
</dbReference>
<protein>
    <submittedName>
        <fullName evidence="3">30S ribosomal protein S18</fullName>
    </submittedName>
</protein>
<name>A0A0R3PIB5_ANGCS</name>
<evidence type="ECO:0000313" key="1">
    <source>
        <dbReference type="EMBL" id="VDM55678.1"/>
    </source>
</evidence>